<evidence type="ECO:0000313" key="3">
    <source>
        <dbReference type="Proteomes" id="UP000027138"/>
    </source>
</evidence>
<evidence type="ECO:0000256" key="1">
    <source>
        <dbReference type="SAM" id="SignalP"/>
    </source>
</evidence>
<name>A0A067KKK7_JATCU</name>
<reference evidence="2 3" key="1">
    <citation type="journal article" date="2014" name="PLoS ONE">
        <title>Global Analysis of Gene Expression Profiles in Physic Nut (Jatropha curcas L.) Seedlings Exposed to Salt Stress.</title>
        <authorList>
            <person name="Zhang L."/>
            <person name="Zhang C."/>
            <person name="Wu P."/>
            <person name="Chen Y."/>
            <person name="Li M."/>
            <person name="Jiang H."/>
            <person name="Wu G."/>
        </authorList>
    </citation>
    <scope>NUCLEOTIDE SEQUENCE [LARGE SCALE GENOMIC DNA]</scope>
    <source>
        <strain evidence="3">cv. GZQX0401</strain>
        <tissue evidence="2">Young leaves</tissue>
    </source>
</reference>
<gene>
    <name evidence="2" type="ORF">JCGZ_08986</name>
</gene>
<sequence length="68" mass="7188">MVKKQRLLIALAWLLVVASIAISANATAAPRLRASEDVVHPQGFQISVVEKSVVGTIVASDESMGVIM</sequence>
<feature type="signal peptide" evidence="1">
    <location>
        <begin position="1"/>
        <end position="26"/>
    </location>
</feature>
<dbReference type="AlphaFoldDB" id="A0A067KKK7"/>
<protein>
    <recommendedName>
        <fullName evidence="4">Serine protease</fullName>
    </recommendedName>
</protein>
<keyword evidence="3" id="KW-1185">Reference proteome</keyword>
<dbReference type="EMBL" id="KK914482">
    <property type="protein sequence ID" value="KDP35548.1"/>
    <property type="molecule type" value="Genomic_DNA"/>
</dbReference>
<evidence type="ECO:0000313" key="2">
    <source>
        <dbReference type="EMBL" id="KDP35548.1"/>
    </source>
</evidence>
<dbReference type="Proteomes" id="UP000027138">
    <property type="component" value="Unassembled WGS sequence"/>
</dbReference>
<proteinExistence type="predicted"/>
<feature type="chain" id="PRO_5001643809" description="Serine protease" evidence="1">
    <location>
        <begin position="27"/>
        <end position="68"/>
    </location>
</feature>
<organism evidence="2 3">
    <name type="scientific">Jatropha curcas</name>
    <name type="common">Barbados nut</name>
    <dbReference type="NCBI Taxonomy" id="180498"/>
    <lineage>
        <taxon>Eukaryota</taxon>
        <taxon>Viridiplantae</taxon>
        <taxon>Streptophyta</taxon>
        <taxon>Embryophyta</taxon>
        <taxon>Tracheophyta</taxon>
        <taxon>Spermatophyta</taxon>
        <taxon>Magnoliopsida</taxon>
        <taxon>eudicotyledons</taxon>
        <taxon>Gunneridae</taxon>
        <taxon>Pentapetalae</taxon>
        <taxon>rosids</taxon>
        <taxon>fabids</taxon>
        <taxon>Malpighiales</taxon>
        <taxon>Euphorbiaceae</taxon>
        <taxon>Crotonoideae</taxon>
        <taxon>Jatropheae</taxon>
        <taxon>Jatropha</taxon>
    </lineage>
</organism>
<accession>A0A067KKK7</accession>
<evidence type="ECO:0008006" key="4">
    <source>
        <dbReference type="Google" id="ProtNLM"/>
    </source>
</evidence>
<keyword evidence="1" id="KW-0732">Signal</keyword>